<organism evidence="2">
    <name type="scientific">Photinus pyralis</name>
    <name type="common">Common eastern firefly</name>
    <name type="synonym">Lampyris pyralis</name>
    <dbReference type="NCBI Taxonomy" id="7054"/>
    <lineage>
        <taxon>Eukaryota</taxon>
        <taxon>Metazoa</taxon>
        <taxon>Ecdysozoa</taxon>
        <taxon>Arthropoda</taxon>
        <taxon>Hexapoda</taxon>
        <taxon>Insecta</taxon>
        <taxon>Pterygota</taxon>
        <taxon>Neoptera</taxon>
        <taxon>Endopterygota</taxon>
        <taxon>Coleoptera</taxon>
        <taxon>Polyphaga</taxon>
        <taxon>Elateriformia</taxon>
        <taxon>Elateroidea</taxon>
        <taxon>Lampyridae</taxon>
        <taxon>Lampyrinae</taxon>
        <taxon>Photinus</taxon>
    </lineage>
</organism>
<proteinExistence type="predicted"/>
<protein>
    <submittedName>
        <fullName evidence="2">Uncharacterized protein</fullName>
    </submittedName>
</protein>
<sequence length="343" mass="36153">MRAVAILELDGTGTNGKGQELVAKTDAHDGDGRSLHQTGQVVDSLLAVSWVAGTVGDEDAIVVLGNLVDRVIIREDGNRGTTADQASENVLLDTAINKSNVERGTGRLDHKGSLGAHTFDKVDLARVDEALVFVGVVFFANGNPSKGGSLFSEESDNLTSIDARNGWDTLTGAPLAQTLDSSPMAVVESYIRNDNASTLNVGGLKMLEKVVLVSLVGGHSVVANERLGENQNLTTVRRVSHGLGVADQRGGEDSFARDVGIGTKSRAIEDRAISNGEGSRHRVNGSSALGGLGRHLPASASSGSLGYESELNGHSRGHGCRRLKRRLGEVNCQSREHGNSEYR</sequence>
<dbReference type="AlphaFoldDB" id="A0A1Y1KTY3"/>
<reference evidence="2" key="1">
    <citation type="journal article" date="2016" name="Sci. Rep.">
        <title>Molecular characterization of firefly nuptial gifts: a multi-omics approach sheds light on postcopulatory sexual selection.</title>
        <authorList>
            <person name="Al-Wathiqui N."/>
            <person name="Fallon T.R."/>
            <person name="South A."/>
            <person name="Weng J.K."/>
            <person name="Lewis S.M."/>
        </authorList>
    </citation>
    <scope>NUCLEOTIDE SEQUENCE</scope>
</reference>
<feature type="region of interest" description="Disordered" evidence="1">
    <location>
        <begin position="274"/>
        <end position="295"/>
    </location>
</feature>
<accession>A0A1Y1KTY3</accession>
<evidence type="ECO:0000256" key="1">
    <source>
        <dbReference type="SAM" id="MobiDB-lite"/>
    </source>
</evidence>
<name>A0A1Y1KTY3_PHOPY</name>
<dbReference type="EMBL" id="GEZM01075648">
    <property type="protein sequence ID" value="JAV64028.1"/>
    <property type="molecule type" value="Transcribed_RNA"/>
</dbReference>
<evidence type="ECO:0000313" key="2">
    <source>
        <dbReference type="EMBL" id="JAV64028.1"/>
    </source>
</evidence>